<feature type="transmembrane region" description="Helical" evidence="7">
    <location>
        <begin position="89"/>
        <end position="111"/>
    </location>
</feature>
<keyword evidence="3" id="KW-1003">Cell membrane</keyword>
<dbReference type="RefSeq" id="WP_162658219.1">
    <property type="nucleotide sequence ID" value="NZ_LR593887.1"/>
</dbReference>
<evidence type="ECO:0000256" key="2">
    <source>
        <dbReference type="ARBA" id="ARBA00006386"/>
    </source>
</evidence>
<dbReference type="PANTHER" id="PTHR34184:SF4">
    <property type="entry name" value="UPF0718 PROTEIN YCGR"/>
    <property type="match status" value="1"/>
</dbReference>
<evidence type="ECO:0008006" key="10">
    <source>
        <dbReference type="Google" id="ProtNLM"/>
    </source>
</evidence>
<comment type="similarity">
    <text evidence="2">Belongs to the UPF0718 family.</text>
</comment>
<dbReference type="EMBL" id="LR586016">
    <property type="protein sequence ID" value="VIP03120.1"/>
    <property type="molecule type" value="Genomic_DNA"/>
</dbReference>
<name>A0A6C2YNC4_9BACT</name>
<evidence type="ECO:0000256" key="6">
    <source>
        <dbReference type="ARBA" id="ARBA00023136"/>
    </source>
</evidence>
<feature type="transmembrane region" description="Helical" evidence="7">
    <location>
        <begin position="53"/>
        <end position="74"/>
    </location>
</feature>
<evidence type="ECO:0000256" key="7">
    <source>
        <dbReference type="SAM" id="Phobius"/>
    </source>
</evidence>
<accession>A0A6C2YNC4</accession>
<feature type="transmembrane region" description="Helical" evidence="7">
    <location>
        <begin position="15"/>
        <end position="33"/>
    </location>
</feature>
<evidence type="ECO:0000313" key="8">
    <source>
        <dbReference type="EMBL" id="VIP03120.1"/>
    </source>
</evidence>
<dbReference type="AlphaFoldDB" id="A0A6C2YNC4"/>
<proteinExistence type="inferred from homology"/>
<sequence>MEEQVKDFVITFSSILWEAFPFIVLGALVAGILEEMVPQQAIAKIVPKSRLLAVMLGGGLGLIFPMCECGIVPIMRRLLRKGLPLGTCIAYMLAGPIINLVVIASTAVAFYPHGIGLEMVVLRVGIGFLIACTTAAVVEFVLVPKHGDSLLTEVARPPKPSSNPLSLTVVEDTNEVHPAENRAGESRPFFQRLGNISETALHDFVDIMVFVILGSILAAMAKLFLTADQVSNLSMTYPALAILAMMGLAILLCLCSEADAFVAASFTTLHPSAKLAFLVLGPMFDLKLLLMYTRVFKRRLILTIVSCVIIQVFVYMMLVHVAWNALGLPTSSIGIEVPVATENQ</sequence>
<dbReference type="Proteomes" id="UP000464378">
    <property type="component" value="Chromosome"/>
</dbReference>
<organism evidence="8">
    <name type="scientific">Tuwongella immobilis</name>
    <dbReference type="NCBI Taxonomy" id="692036"/>
    <lineage>
        <taxon>Bacteria</taxon>
        <taxon>Pseudomonadati</taxon>
        <taxon>Planctomycetota</taxon>
        <taxon>Planctomycetia</taxon>
        <taxon>Gemmatales</taxon>
        <taxon>Gemmataceae</taxon>
        <taxon>Tuwongella</taxon>
    </lineage>
</organism>
<feature type="transmembrane region" description="Helical" evidence="7">
    <location>
        <begin position="237"/>
        <end position="263"/>
    </location>
</feature>
<feature type="transmembrane region" description="Helical" evidence="7">
    <location>
        <begin position="275"/>
        <end position="293"/>
    </location>
</feature>
<dbReference type="InterPro" id="IPR052923">
    <property type="entry name" value="UPF0718"/>
</dbReference>
<feature type="transmembrane region" description="Helical" evidence="7">
    <location>
        <begin position="300"/>
        <end position="323"/>
    </location>
</feature>
<evidence type="ECO:0000313" key="9">
    <source>
        <dbReference type="Proteomes" id="UP000464378"/>
    </source>
</evidence>
<keyword evidence="4 7" id="KW-0812">Transmembrane</keyword>
<evidence type="ECO:0000256" key="1">
    <source>
        <dbReference type="ARBA" id="ARBA00004651"/>
    </source>
</evidence>
<evidence type="ECO:0000256" key="4">
    <source>
        <dbReference type="ARBA" id="ARBA00022692"/>
    </source>
</evidence>
<feature type="transmembrane region" description="Helical" evidence="7">
    <location>
        <begin position="207"/>
        <end position="225"/>
    </location>
</feature>
<dbReference type="InParanoid" id="A0A6C2YNC4"/>
<evidence type="ECO:0000256" key="5">
    <source>
        <dbReference type="ARBA" id="ARBA00022989"/>
    </source>
</evidence>
<dbReference type="PANTHER" id="PTHR34184">
    <property type="entry name" value="UPF0718 PROTEIN YCGR"/>
    <property type="match status" value="1"/>
</dbReference>
<keyword evidence="9" id="KW-1185">Reference proteome</keyword>
<keyword evidence="5 7" id="KW-1133">Transmembrane helix</keyword>
<dbReference type="Pfam" id="PF03773">
    <property type="entry name" value="ArsP_1"/>
    <property type="match status" value="1"/>
</dbReference>
<feature type="transmembrane region" description="Helical" evidence="7">
    <location>
        <begin position="120"/>
        <end position="143"/>
    </location>
</feature>
<comment type="subcellular location">
    <subcellularLocation>
        <location evidence="1">Cell membrane</location>
        <topology evidence="1">Multi-pass membrane protein</topology>
    </subcellularLocation>
</comment>
<protein>
    <recommendedName>
        <fullName evidence="10">Permease</fullName>
    </recommendedName>
</protein>
<dbReference type="InterPro" id="IPR005524">
    <property type="entry name" value="DUF318"/>
</dbReference>
<reference evidence="8" key="1">
    <citation type="submission" date="2019-04" db="EMBL/GenBank/DDBJ databases">
        <authorList>
            <consortium name="Science for Life Laboratories"/>
        </authorList>
    </citation>
    <scope>NUCLEOTIDE SEQUENCE</scope>
    <source>
        <strain evidence="8">MBLW1</strain>
    </source>
</reference>
<keyword evidence="6 7" id="KW-0472">Membrane</keyword>
<dbReference type="GO" id="GO:0005886">
    <property type="term" value="C:plasma membrane"/>
    <property type="evidence" value="ECO:0007669"/>
    <property type="project" value="UniProtKB-SubCell"/>
</dbReference>
<dbReference type="EMBL" id="LR593887">
    <property type="protein sequence ID" value="VTS03448.1"/>
    <property type="molecule type" value="Genomic_DNA"/>
</dbReference>
<dbReference type="KEGG" id="tim:GMBLW1_08400"/>
<gene>
    <name evidence="8" type="ORF">GMBLW1_08400</name>
</gene>
<evidence type="ECO:0000256" key="3">
    <source>
        <dbReference type="ARBA" id="ARBA00022475"/>
    </source>
</evidence>